<feature type="transmembrane region" description="Helical" evidence="1">
    <location>
        <begin position="33"/>
        <end position="53"/>
    </location>
</feature>
<evidence type="ECO:0000256" key="1">
    <source>
        <dbReference type="SAM" id="Phobius"/>
    </source>
</evidence>
<dbReference type="EMBL" id="LFZN01000149">
    <property type="protein sequence ID" value="KXS97217.1"/>
    <property type="molecule type" value="Genomic_DNA"/>
</dbReference>
<dbReference type="Proteomes" id="UP000070133">
    <property type="component" value="Unassembled WGS sequence"/>
</dbReference>
<evidence type="ECO:0000313" key="2">
    <source>
        <dbReference type="EMBL" id="KXS97217.1"/>
    </source>
</evidence>
<evidence type="ECO:0000313" key="3">
    <source>
        <dbReference type="Proteomes" id="UP000070133"/>
    </source>
</evidence>
<accession>A0A139H429</accession>
<keyword evidence="1" id="KW-0472">Membrane</keyword>
<protein>
    <submittedName>
        <fullName evidence="2">Uncharacterized protein</fullName>
    </submittedName>
</protein>
<reference evidence="2 3" key="1">
    <citation type="submission" date="2015-07" db="EMBL/GenBank/DDBJ databases">
        <title>Comparative genomics of the Sigatoka disease complex on banana suggests a link between parallel evolutionary changes in Pseudocercospora fijiensis and Pseudocercospora eumusae and increased virulence on the banana host.</title>
        <authorList>
            <person name="Chang T.-C."/>
            <person name="Salvucci A."/>
            <person name="Crous P.W."/>
            <person name="Stergiopoulos I."/>
        </authorList>
    </citation>
    <scope>NUCLEOTIDE SEQUENCE [LARGE SCALE GENOMIC DNA]</scope>
    <source>
        <strain evidence="2 3">CBS 114824</strain>
    </source>
</reference>
<comment type="caution">
    <text evidence="2">The sequence shown here is derived from an EMBL/GenBank/DDBJ whole genome shotgun (WGS) entry which is preliminary data.</text>
</comment>
<keyword evidence="3" id="KW-1185">Reference proteome</keyword>
<dbReference type="AlphaFoldDB" id="A0A139H429"/>
<keyword evidence="1" id="KW-1133">Transmembrane helix</keyword>
<organism evidence="2 3">
    <name type="scientific">Pseudocercospora eumusae</name>
    <dbReference type="NCBI Taxonomy" id="321146"/>
    <lineage>
        <taxon>Eukaryota</taxon>
        <taxon>Fungi</taxon>
        <taxon>Dikarya</taxon>
        <taxon>Ascomycota</taxon>
        <taxon>Pezizomycotina</taxon>
        <taxon>Dothideomycetes</taxon>
        <taxon>Dothideomycetidae</taxon>
        <taxon>Mycosphaerellales</taxon>
        <taxon>Mycosphaerellaceae</taxon>
        <taxon>Pseudocercospora</taxon>
    </lineage>
</organism>
<gene>
    <name evidence="2" type="ORF">AC578_2854</name>
</gene>
<name>A0A139H429_9PEZI</name>
<keyword evidence="1" id="KW-0812">Transmembrane</keyword>
<proteinExistence type="predicted"/>
<sequence>MKPHDAINHPFITNQPLQQCPGLWLIQFTDAPAVFAIIIDARALFGLLLLSRLKNFSKLLNRRIFLGELVSMQDIHFQLV</sequence>